<name>A0AAE0B9M3_9ROSI</name>
<evidence type="ECO:0000313" key="2">
    <source>
        <dbReference type="Proteomes" id="UP001281410"/>
    </source>
</evidence>
<protein>
    <submittedName>
        <fullName evidence="1">Uncharacterized protein</fullName>
    </submittedName>
</protein>
<dbReference type="AlphaFoldDB" id="A0AAE0B9M3"/>
<gene>
    <name evidence="1" type="ORF">Dsin_003711</name>
</gene>
<organism evidence="1 2">
    <name type="scientific">Dipteronia sinensis</name>
    <dbReference type="NCBI Taxonomy" id="43782"/>
    <lineage>
        <taxon>Eukaryota</taxon>
        <taxon>Viridiplantae</taxon>
        <taxon>Streptophyta</taxon>
        <taxon>Embryophyta</taxon>
        <taxon>Tracheophyta</taxon>
        <taxon>Spermatophyta</taxon>
        <taxon>Magnoliopsida</taxon>
        <taxon>eudicotyledons</taxon>
        <taxon>Gunneridae</taxon>
        <taxon>Pentapetalae</taxon>
        <taxon>rosids</taxon>
        <taxon>malvids</taxon>
        <taxon>Sapindales</taxon>
        <taxon>Sapindaceae</taxon>
        <taxon>Hippocastanoideae</taxon>
        <taxon>Acereae</taxon>
        <taxon>Dipteronia</taxon>
    </lineage>
</organism>
<accession>A0AAE0B9M3</accession>
<dbReference type="SUPFAM" id="SSF54160">
    <property type="entry name" value="Chromo domain-like"/>
    <property type="match status" value="1"/>
</dbReference>
<reference evidence="1" key="1">
    <citation type="journal article" date="2023" name="Plant J.">
        <title>Genome sequences and population genomics provide insights into the demographic history, inbreeding, and mutation load of two 'living fossil' tree species of Dipteronia.</title>
        <authorList>
            <person name="Feng Y."/>
            <person name="Comes H.P."/>
            <person name="Chen J."/>
            <person name="Zhu S."/>
            <person name="Lu R."/>
            <person name="Zhang X."/>
            <person name="Li P."/>
            <person name="Qiu J."/>
            <person name="Olsen K.M."/>
            <person name="Qiu Y."/>
        </authorList>
    </citation>
    <scope>NUCLEOTIDE SEQUENCE</scope>
    <source>
        <strain evidence="1">NBL</strain>
    </source>
</reference>
<proteinExistence type="predicted"/>
<evidence type="ECO:0000313" key="1">
    <source>
        <dbReference type="EMBL" id="KAK3231830.1"/>
    </source>
</evidence>
<dbReference type="InterPro" id="IPR016197">
    <property type="entry name" value="Chromo-like_dom_sf"/>
</dbReference>
<keyword evidence="2" id="KW-1185">Reference proteome</keyword>
<dbReference type="Proteomes" id="UP001281410">
    <property type="component" value="Unassembled WGS sequence"/>
</dbReference>
<dbReference type="EMBL" id="JANJYJ010000001">
    <property type="protein sequence ID" value="KAK3231830.1"/>
    <property type="molecule type" value="Genomic_DNA"/>
</dbReference>
<sequence length="301" mass="35521">MDAEFCNRVYETLTGQGSSFTNINATLQKILTELQYLRIAHNENSFSHTTATYHSMFFDDTYISAEVFVDFDKPPIFDEYVFEKVPYESNSHFVDCFYESHVSHHKNSSVYLFLQDLMIQEFVTSHWSDWMDIMTKGEKFKVRRIRTWLLSSKNFMQASGMIHSAHHAKILVKWAGASIEDATWENHWCFSKTYPDFILEDKDSSNELEEERRYSTTTILERGMLLNVLLRNIVIACITLHNFLRKLSIDDELFLQYNDEDIQLDNDDANQNQTPSTKNEFRRADQVFMQQLRDQIADQFL</sequence>
<comment type="caution">
    <text evidence="1">The sequence shown here is derived from an EMBL/GenBank/DDBJ whole genome shotgun (WGS) entry which is preliminary data.</text>
</comment>